<evidence type="ECO:0000256" key="1">
    <source>
        <dbReference type="SAM" id="SignalP"/>
    </source>
</evidence>
<dbReference type="InterPro" id="IPR009091">
    <property type="entry name" value="RCC1/BLIP-II"/>
</dbReference>
<dbReference type="Proteomes" id="UP000198345">
    <property type="component" value="Unassembled WGS sequence"/>
</dbReference>
<sequence length="1201" mass="127162">MTINYSFLNNVLNSKRAFYLFFIIFLCQIANAQCSNPVVGCSLTDLSNFGVGANDNAATIEYDNFVSSYHATIVRTSDGSLQVWGEKIASDGITNLLSPVTINASNFPALTTATPLKAALGSLSGSVVQGILLATDGLYAWSTEGAVLDEEITAGTTFQKITINGNATGLPAGVNPGDVKMMFATYKTLAITTCEGDVWVISQTPEVRGNGATGNATTWYRVTTSDIGNPFLTNVVACRGNYDGLMALKADGTVHVWGSNVLLGDNTPLIVSQTTAVQMTLPTAITPKMISSSGNNLLRSYYVLTTDGNLYTLGENSSRQLGDWTANDRFSWVQPRYTSTTGPVMYNIKWFSVQEHDATYGSVNVINSNKNLYAFGQNNFSLLGTTGNSANPVIPDGLTISDQILAVETGGHTSMIVKNCEGNFGYAGHRIAGSMGNGSGSNVTENAYTFATAPVQICGVESLPTIKAVSIGDGPDSKYCVTRPILLNLTPPGGTLSVLSGPATVSGNTVNFTAVGTAEIQYSVSDACGGVPTLTTLTLESADCVNNPPVAHDATVGPISAASGAIAINALNATDTDGTIVSYTIVTLPSQGVLALNGTPVTLNHVLTPAEAAAITYNPNGNFGGDDTFTFTATDNDGAVDLTPAVVTITIQKTNIIAIADQNTVIGLNQTVTVLNVLDNDTLDNNPGTLSNVDLALLTPDPTGYLTLDTDGAIQLAPNAPAGTYSLKYEICEKANPANCSNAEVTIIVTAPVMKVTVNSYCSNDAPYVSYTAFSDNTIRIGAKVLTINWIDSANNIVATQTNMPLSGSVLWPGAAIDGNNKATDWPGWIFSNGQWSEGIDGFELTRPAVTMQFILDQTTSVTVNYPRPTANCNAKPKFNINAVNENDLILADGINGSIAIVNVLHNDQLNGIQPNASNVVVAGVNLPAGITLNGDGTIDVAPGTKGGPYTVTYQICEANDLTNCSTATLNIFVQVPALTLLKTVQFNDSNGNGYAEVGETLSYHFSITNNGNTDLENIIIEDPLPGIVMSGGPINLAVGQTDDYSFTASYTLTQTDLIAGNVSNQATTSGISKTGIIVFDKSDPENRNTDNPTIIELSGCVIEIFNAVSADGDDMNKRFYIKNLECYPDNSVQIFNRWGVLVFEREHYNNNDIAFRGISEGRVTVKDSKGLPEGTYYYILRYKDRQSNPHQEAGYLYLTK</sequence>
<name>A0A226GRS4_9FLAO</name>
<dbReference type="SUPFAM" id="SSF50985">
    <property type="entry name" value="RCC1/BLIP-II"/>
    <property type="match status" value="1"/>
</dbReference>
<evidence type="ECO:0000259" key="2">
    <source>
        <dbReference type="Pfam" id="PF24346"/>
    </source>
</evidence>
<dbReference type="Pfam" id="PF24346">
    <property type="entry name" value="DUF7507"/>
    <property type="match status" value="1"/>
</dbReference>
<gene>
    <name evidence="3" type="ORF">B0A66_21365</name>
</gene>
<feature type="signal peptide" evidence="1">
    <location>
        <begin position="1"/>
        <end position="32"/>
    </location>
</feature>
<accession>A0A226GRS4</accession>
<protein>
    <recommendedName>
        <fullName evidence="2">DUF7507 domain-containing protein</fullName>
    </recommendedName>
</protein>
<dbReference type="Pfam" id="PF17963">
    <property type="entry name" value="Big_9"/>
    <property type="match status" value="1"/>
</dbReference>
<reference evidence="3 4" key="1">
    <citation type="submission" date="2016-11" db="EMBL/GenBank/DDBJ databases">
        <title>Whole genomes of Flavobacteriaceae.</title>
        <authorList>
            <person name="Stine C."/>
            <person name="Li C."/>
            <person name="Tadesse D."/>
        </authorList>
    </citation>
    <scope>NUCLEOTIDE SEQUENCE [LARGE SCALE GENOMIC DNA]</scope>
    <source>
        <strain evidence="3 4">DSM 18292</strain>
    </source>
</reference>
<keyword evidence="4" id="KW-1185">Reference proteome</keyword>
<dbReference type="NCBIfam" id="TIGR01451">
    <property type="entry name" value="B_ant_repeat"/>
    <property type="match status" value="1"/>
</dbReference>
<dbReference type="AlphaFoldDB" id="A0A226GRS4"/>
<dbReference type="Gene3D" id="2.60.40.3440">
    <property type="match status" value="1"/>
</dbReference>
<evidence type="ECO:0000313" key="4">
    <source>
        <dbReference type="Proteomes" id="UP000198345"/>
    </source>
</evidence>
<dbReference type="InterPro" id="IPR047589">
    <property type="entry name" value="DUF11_rpt"/>
</dbReference>
<proteinExistence type="predicted"/>
<keyword evidence="1" id="KW-0732">Signal</keyword>
<dbReference type="OrthoDB" id="9805017at2"/>
<dbReference type="RefSeq" id="WP_089051874.1">
    <property type="nucleotide sequence ID" value="NZ_FXTV01000006.1"/>
</dbReference>
<feature type="chain" id="PRO_5012217762" description="DUF7507 domain-containing protein" evidence="1">
    <location>
        <begin position="33"/>
        <end position="1201"/>
    </location>
</feature>
<dbReference type="InterPro" id="IPR055354">
    <property type="entry name" value="DUF7507"/>
</dbReference>
<comment type="caution">
    <text evidence="3">The sequence shown here is derived from an EMBL/GenBank/DDBJ whole genome shotgun (WGS) entry which is preliminary data.</text>
</comment>
<dbReference type="Pfam" id="PF13585">
    <property type="entry name" value="CHU_C"/>
    <property type="match status" value="1"/>
</dbReference>
<feature type="domain" description="DUF7507" evidence="2">
    <location>
        <begin position="977"/>
        <end position="1079"/>
    </location>
</feature>
<dbReference type="Gene3D" id="2.130.10.30">
    <property type="entry name" value="Regulator of chromosome condensation 1/beta-lactamase-inhibitor protein II"/>
    <property type="match status" value="1"/>
</dbReference>
<dbReference type="EMBL" id="MUGW01000070">
    <property type="protein sequence ID" value="OXA84096.1"/>
    <property type="molecule type" value="Genomic_DNA"/>
</dbReference>
<organism evidence="3 4">
    <name type="scientific">Flavobacterium hercynium</name>
    <dbReference type="NCBI Taxonomy" id="387094"/>
    <lineage>
        <taxon>Bacteria</taxon>
        <taxon>Pseudomonadati</taxon>
        <taxon>Bacteroidota</taxon>
        <taxon>Flavobacteriia</taxon>
        <taxon>Flavobacteriales</taxon>
        <taxon>Flavobacteriaceae</taxon>
        <taxon>Flavobacterium</taxon>
    </lineage>
</organism>
<evidence type="ECO:0000313" key="3">
    <source>
        <dbReference type="EMBL" id="OXA84096.1"/>
    </source>
</evidence>